<evidence type="ECO:0000259" key="1">
    <source>
        <dbReference type="PROSITE" id="PS50006"/>
    </source>
</evidence>
<organism evidence="2 3">
    <name type="scientific">Anaeromyxobacter dehalogenans (strain ATCC BAA-258 / DSM 21875 / 2CP-1)</name>
    <dbReference type="NCBI Taxonomy" id="455488"/>
    <lineage>
        <taxon>Bacteria</taxon>
        <taxon>Pseudomonadati</taxon>
        <taxon>Myxococcota</taxon>
        <taxon>Myxococcia</taxon>
        <taxon>Myxococcales</taxon>
        <taxon>Cystobacterineae</taxon>
        <taxon>Anaeromyxobacteraceae</taxon>
        <taxon>Anaeromyxobacter</taxon>
    </lineage>
</organism>
<keyword evidence="3" id="KW-1185">Reference proteome</keyword>
<dbReference type="AlphaFoldDB" id="B8J948"/>
<evidence type="ECO:0000313" key="3">
    <source>
        <dbReference type="Proteomes" id="UP000007089"/>
    </source>
</evidence>
<dbReference type="Proteomes" id="UP000007089">
    <property type="component" value="Chromosome"/>
</dbReference>
<dbReference type="CDD" id="cd00060">
    <property type="entry name" value="FHA"/>
    <property type="match status" value="1"/>
</dbReference>
<dbReference type="PROSITE" id="PS50006">
    <property type="entry name" value="FHA_DOMAIN"/>
    <property type="match status" value="1"/>
</dbReference>
<name>B8J948_ANAD2</name>
<evidence type="ECO:0000313" key="2">
    <source>
        <dbReference type="EMBL" id="ACL65454.1"/>
    </source>
</evidence>
<dbReference type="PANTHER" id="PTHR23308">
    <property type="entry name" value="NUCLEAR INHIBITOR OF PROTEIN PHOSPHATASE-1"/>
    <property type="match status" value="1"/>
</dbReference>
<protein>
    <submittedName>
        <fullName evidence="2">FHA domain containing protein</fullName>
    </submittedName>
</protein>
<dbReference type="InterPro" id="IPR000253">
    <property type="entry name" value="FHA_dom"/>
</dbReference>
<dbReference type="SUPFAM" id="SSF49879">
    <property type="entry name" value="SMAD/FHA domain"/>
    <property type="match status" value="1"/>
</dbReference>
<sequence>MLATFEPAGTAPAPSLVCSFASHLDAFGRVLRLSDGLTIGRAEQADLPVDDRGASRLHARIARRPDGAWMVTDLGSTNGTFVNGVRIRSAVLRDGDEIRVGAVTAFRFSARGDLRRTALAA</sequence>
<dbReference type="InterPro" id="IPR050923">
    <property type="entry name" value="Cell_Proc_Reg/RNA_Proc"/>
</dbReference>
<dbReference type="HOGENOM" id="CLU_2033245_0_0_7"/>
<dbReference type="KEGG" id="acp:A2cp1_2114"/>
<dbReference type="EMBL" id="CP001359">
    <property type="protein sequence ID" value="ACL65454.1"/>
    <property type="molecule type" value="Genomic_DNA"/>
</dbReference>
<proteinExistence type="predicted"/>
<gene>
    <name evidence="2" type="ordered locus">A2cp1_2114</name>
</gene>
<dbReference type="Pfam" id="PF00498">
    <property type="entry name" value="FHA"/>
    <property type="match status" value="1"/>
</dbReference>
<dbReference type="SMART" id="SM00240">
    <property type="entry name" value="FHA"/>
    <property type="match status" value="1"/>
</dbReference>
<reference evidence="2" key="1">
    <citation type="submission" date="2009-01" db="EMBL/GenBank/DDBJ databases">
        <title>Complete sequence of Anaeromyxobacter dehalogenans 2CP-1.</title>
        <authorList>
            <consortium name="US DOE Joint Genome Institute"/>
            <person name="Lucas S."/>
            <person name="Copeland A."/>
            <person name="Lapidus A."/>
            <person name="Glavina del Rio T."/>
            <person name="Dalin E."/>
            <person name="Tice H."/>
            <person name="Bruce D."/>
            <person name="Goodwin L."/>
            <person name="Pitluck S."/>
            <person name="Saunders E."/>
            <person name="Brettin T."/>
            <person name="Detter J.C."/>
            <person name="Han C."/>
            <person name="Larimer F."/>
            <person name="Land M."/>
            <person name="Hauser L."/>
            <person name="Kyrpides N."/>
            <person name="Ovchinnikova G."/>
            <person name="Beliaev A.S."/>
            <person name="Richardson P."/>
        </authorList>
    </citation>
    <scope>NUCLEOTIDE SEQUENCE</scope>
    <source>
        <strain evidence="2">2CP-1</strain>
    </source>
</reference>
<dbReference type="InterPro" id="IPR008984">
    <property type="entry name" value="SMAD_FHA_dom_sf"/>
</dbReference>
<dbReference type="RefSeq" id="WP_012633306.1">
    <property type="nucleotide sequence ID" value="NC_011891.1"/>
</dbReference>
<feature type="domain" description="FHA" evidence="1">
    <location>
        <begin position="37"/>
        <end position="87"/>
    </location>
</feature>
<accession>B8J948</accession>
<dbReference type="Gene3D" id="2.60.200.20">
    <property type="match status" value="1"/>
</dbReference>